<dbReference type="InterPro" id="IPR011330">
    <property type="entry name" value="Glyco_hydro/deAcase_b/a-brl"/>
</dbReference>
<name>A0A914I4U7_GLORO</name>
<dbReference type="FunFam" id="1.20.1270.50:FF:000001">
    <property type="entry name" value="Alpha-mannosidase"/>
    <property type="match status" value="1"/>
</dbReference>
<dbReference type="Gene3D" id="1.20.1270.50">
    <property type="entry name" value="Glycoside hydrolase family 38, central domain"/>
    <property type="match status" value="1"/>
</dbReference>
<dbReference type="SUPFAM" id="SSF64356">
    <property type="entry name" value="SNARE-like"/>
    <property type="match status" value="1"/>
</dbReference>
<evidence type="ECO:0000256" key="8">
    <source>
        <dbReference type="ARBA" id="ARBA00022824"/>
    </source>
</evidence>
<keyword evidence="6" id="KW-0547">Nucleotide-binding</keyword>
<dbReference type="GO" id="GO:0006886">
    <property type="term" value="P:intracellular protein transport"/>
    <property type="evidence" value="ECO:0007669"/>
    <property type="project" value="InterPro"/>
</dbReference>
<dbReference type="SMART" id="SM00382">
    <property type="entry name" value="AAA"/>
    <property type="match status" value="1"/>
</dbReference>
<dbReference type="InterPro" id="IPR037094">
    <property type="entry name" value="Glyco_hydro_38_cen_sf"/>
</dbReference>
<dbReference type="FunFam" id="3.20.110.10:FF:000003">
    <property type="entry name" value="Alpha-mannosidase"/>
    <property type="match status" value="1"/>
</dbReference>
<keyword evidence="9" id="KW-0862">Zinc</keyword>
<evidence type="ECO:0000256" key="18">
    <source>
        <dbReference type="ARBA" id="ARBA00093232"/>
    </source>
</evidence>
<dbReference type="Gene3D" id="3.40.50.300">
    <property type="entry name" value="P-loop containing nucleotide triphosphate hydrolases"/>
    <property type="match status" value="1"/>
</dbReference>
<comment type="similarity">
    <text evidence="4">Belongs to the glycosyl hydrolase 38 family.</text>
</comment>
<dbReference type="CDD" id="cd10809">
    <property type="entry name" value="GH38N_AMII_GMII_SfManIII_like"/>
    <property type="match status" value="1"/>
</dbReference>
<dbReference type="InterPro" id="IPR011013">
    <property type="entry name" value="Gal_mutarotase_sf_dom"/>
</dbReference>
<evidence type="ECO:0000256" key="19">
    <source>
        <dbReference type="SAM" id="MobiDB-lite"/>
    </source>
</evidence>
<dbReference type="Pfam" id="PF07748">
    <property type="entry name" value="Glyco_hydro_38C"/>
    <property type="match status" value="1"/>
</dbReference>
<dbReference type="InterPro" id="IPR015341">
    <property type="entry name" value="Glyco_hydro_38_cen"/>
</dbReference>
<keyword evidence="14" id="KW-0326">Glycosidase</keyword>
<keyword evidence="8" id="KW-0256">Endoplasmic reticulum</keyword>
<feature type="region of interest" description="Disordered" evidence="19">
    <location>
        <begin position="748"/>
        <end position="772"/>
    </location>
</feature>
<keyword evidence="20" id="KW-0812">Transmembrane</keyword>
<evidence type="ECO:0000256" key="3">
    <source>
        <dbReference type="ARBA" id="ARBA00008531"/>
    </source>
</evidence>
<dbReference type="PANTHER" id="PTHR11607">
    <property type="entry name" value="ALPHA-MANNOSIDASE"/>
    <property type="match status" value="1"/>
</dbReference>
<dbReference type="GO" id="GO:0005047">
    <property type="term" value="F:signal recognition particle binding"/>
    <property type="evidence" value="ECO:0007669"/>
    <property type="project" value="InterPro"/>
</dbReference>
<dbReference type="WBParaSite" id="Gr19_v10_g6628.t1">
    <property type="protein sequence ID" value="Gr19_v10_g6628.t1"/>
    <property type="gene ID" value="Gr19_v10_g6628"/>
</dbReference>
<dbReference type="CDD" id="cd17876">
    <property type="entry name" value="SRalpha_C"/>
    <property type="match status" value="1"/>
</dbReference>
<dbReference type="InterPro" id="IPR011682">
    <property type="entry name" value="Glyco_hydro_38_C"/>
</dbReference>
<dbReference type="GO" id="GO:0030246">
    <property type="term" value="F:carbohydrate binding"/>
    <property type="evidence" value="ECO:0007669"/>
    <property type="project" value="InterPro"/>
</dbReference>
<dbReference type="GO" id="GO:0005785">
    <property type="term" value="C:signal recognition particle receptor complex"/>
    <property type="evidence" value="ECO:0007669"/>
    <property type="project" value="InterPro"/>
</dbReference>
<dbReference type="GO" id="GO:0000139">
    <property type="term" value="C:Golgi membrane"/>
    <property type="evidence" value="ECO:0007669"/>
    <property type="project" value="TreeGrafter"/>
</dbReference>
<dbReference type="Pfam" id="PF04086">
    <property type="entry name" value="SRP-alpha_N"/>
    <property type="match status" value="1"/>
</dbReference>
<organism evidence="22 23">
    <name type="scientific">Globodera rostochiensis</name>
    <name type="common">Golden nematode worm</name>
    <name type="synonym">Heterodera rostochiensis</name>
    <dbReference type="NCBI Taxonomy" id="31243"/>
    <lineage>
        <taxon>Eukaryota</taxon>
        <taxon>Metazoa</taxon>
        <taxon>Ecdysozoa</taxon>
        <taxon>Nematoda</taxon>
        <taxon>Chromadorea</taxon>
        <taxon>Rhabditida</taxon>
        <taxon>Tylenchina</taxon>
        <taxon>Tylenchomorpha</taxon>
        <taxon>Tylenchoidea</taxon>
        <taxon>Heteroderidae</taxon>
        <taxon>Heteroderinae</taxon>
        <taxon>Globodera</taxon>
    </lineage>
</organism>
<evidence type="ECO:0000256" key="16">
    <source>
        <dbReference type="ARBA" id="ARBA00066412"/>
    </source>
</evidence>
<comment type="subcellular location">
    <subcellularLocation>
        <location evidence="2">Endoplasmic reticulum membrane</location>
        <topology evidence="2">Peripheral membrane protein</topology>
        <orientation evidence="2">Cytoplasmic side</orientation>
    </subcellularLocation>
</comment>
<keyword evidence="12" id="KW-1015">Disulfide bond</keyword>
<dbReference type="GO" id="GO:0004572">
    <property type="term" value="F:mannosyl-oligosaccharide 1,3-1,6-alpha-mannosidase activity"/>
    <property type="evidence" value="ECO:0007669"/>
    <property type="project" value="UniProtKB-EC"/>
</dbReference>
<dbReference type="InterPro" id="IPR000602">
    <property type="entry name" value="Glyco_hydro_38_N"/>
</dbReference>
<dbReference type="InterPro" id="IPR042101">
    <property type="entry name" value="SRP54_N_sf"/>
</dbReference>
<dbReference type="CDD" id="cd14826">
    <property type="entry name" value="SR_alpha_SRX"/>
    <property type="match status" value="1"/>
</dbReference>
<dbReference type="SUPFAM" id="SSF88713">
    <property type="entry name" value="Glycoside hydrolase/deacetylase"/>
    <property type="match status" value="1"/>
</dbReference>
<feature type="compositionally biased region" description="Basic and acidic residues" evidence="19">
    <location>
        <begin position="135"/>
        <end position="147"/>
    </location>
</feature>
<dbReference type="SUPFAM" id="SSF52540">
    <property type="entry name" value="P-loop containing nucleoside triphosphate hydrolases"/>
    <property type="match status" value="1"/>
</dbReference>
<evidence type="ECO:0000256" key="7">
    <source>
        <dbReference type="ARBA" id="ARBA00022801"/>
    </source>
</evidence>
<keyword evidence="5" id="KW-0479">Metal-binding</keyword>
<dbReference type="Pfam" id="PF00448">
    <property type="entry name" value="SRP54"/>
    <property type="match status" value="1"/>
</dbReference>
<protein>
    <recommendedName>
        <fullName evidence="16">mannosyl-oligosaccharide 1,3-1,6-alpha-mannosidase</fullName>
        <ecNumber evidence="16">3.2.1.114</ecNumber>
    </recommendedName>
    <alternativeName>
        <fullName evidence="17">Mannosyl-oligosaccharide 1,3-1,6-alpha-mannosidase</fullName>
    </alternativeName>
</protein>
<evidence type="ECO:0000256" key="17">
    <source>
        <dbReference type="ARBA" id="ARBA00083602"/>
    </source>
</evidence>
<dbReference type="InterPro" id="IPR011012">
    <property type="entry name" value="Longin-like_dom_sf"/>
</dbReference>
<keyword evidence="20" id="KW-1133">Transmembrane helix</keyword>
<evidence type="ECO:0000259" key="21">
    <source>
        <dbReference type="PROSITE" id="PS00300"/>
    </source>
</evidence>
<dbReference type="Gene3D" id="2.70.98.30">
    <property type="entry name" value="Golgi alpha-mannosidase II, domain 4"/>
    <property type="match status" value="1"/>
</dbReference>
<dbReference type="InterPro" id="IPR036225">
    <property type="entry name" value="SRP/SRP_N"/>
</dbReference>
<dbReference type="InterPro" id="IPR000897">
    <property type="entry name" value="SRP54_GTPase_dom"/>
</dbReference>
<comment type="similarity">
    <text evidence="3">Belongs to the GTP-binding SRP family.</text>
</comment>
<evidence type="ECO:0000256" key="12">
    <source>
        <dbReference type="ARBA" id="ARBA00023157"/>
    </source>
</evidence>
<evidence type="ECO:0000313" key="22">
    <source>
        <dbReference type="Proteomes" id="UP000887572"/>
    </source>
</evidence>
<dbReference type="GO" id="GO:0006013">
    <property type="term" value="P:mannose metabolic process"/>
    <property type="evidence" value="ECO:0007669"/>
    <property type="project" value="InterPro"/>
</dbReference>
<accession>A0A914I4U7</accession>
<keyword evidence="22" id="KW-1185">Reference proteome</keyword>
<dbReference type="GO" id="GO:0003924">
    <property type="term" value="F:GTPase activity"/>
    <property type="evidence" value="ECO:0007669"/>
    <property type="project" value="InterPro"/>
</dbReference>
<dbReference type="SMART" id="SM00962">
    <property type="entry name" value="SRP54"/>
    <property type="match status" value="1"/>
</dbReference>
<evidence type="ECO:0000256" key="5">
    <source>
        <dbReference type="ARBA" id="ARBA00022723"/>
    </source>
</evidence>
<feature type="domain" description="SRP54-type proteins GTP-binding" evidence="21">
    <location>
        <begin position="620"/>
        <end position="633"/>
    </location>
</feature>
<dbReference type="Proteomes" id="UP000887572">
    <property type="component" value="Unplaced"/>
</dbReference>
<dbReference type="Pfam" id="PF01074">
    <property type="entry name" value="Glyco_hydro_38N"/>
    <property type="match status" value="1"/>
</dbReference>
<dbReference type="Pfam" id="PF02881">
    <property type="entry name" value="SRP54_N"/>
    <property type="match status" value="1"/>
</dbReference>
<dbReference type="PANTHER" id="PTHR11607:SF3">
    <property type="entry name" value="LYSOSOMAL ALPHA-MANNOSIDASE"/>
    <property type="match status" value="1"/>
</dbReference>
<keyword evidence="10" id="KW-0342">GTP-binding</keyword>
<dbReference type="Pfam" id="PF09261">
    <property type="entry name" value="Alpha-mann_mid"/>
    <property type="match status" value="1"/>
</dbReference>
<evidence type="ECO:0000256" key="9">
    <source>
        <dbReference type="ARBA" id="ARBA00022833"/>
    </source>
</evidence>
<dbReference type="InterPro" id="IPR003593">
    <property type="entry name" value="AAA+_ATPase"/>
</dbReference>
<dbReference type="InterPro" id="IPR050843">
    <property type="entry name" value="Glycosyl_Hydrlase_38"/>
</dbReference>
<keyword evidence="11 20" id="KW-0472">Membrane</keyword>
<feature type="compositionally biased region" description="Low complexity" evidence="19">
    <location>
        <begin position="183"/>
        <end position="193"/>
    </location>
</feature>
<dbReference type="SMART" id="SM00963">
    <property type="entry name" value="SRP54_N"/>
    <property type="match status" value="1"/>
</dbReference>
<feature type="region of interest" description="Disordered" evidence="19">
    <location>
        <begin position="133"/>
        <end position="249"/>
    </location>
</feature>
<reference evidence="23" key="1">
    <citation type="submission" date="2022-11" db="UniProtKB">
        <authorList>
            <consortium name="WormBaseParasite"/>
        </authorList>
    </citation>
    <scope>IDENTIFICATION</scope>
</reference>
<dbReference type="SMART" id="SM00872">
    <property type="entry name" value="Alpha-mann_mid"/>
    <property type="match status" value="1"/>
</dbReference>
<proteinExistence type="inferred from homology"/>
<dbReference type="InterPro" id="IPR007222">
    <property type="entry name" value="Sig_recog_particle_rcpt_asu_N"/>
</dbReference>
<dbReference type="Gene3D" id="3.20.110.10">
    <property type="entry name" value="Glycoside hydrolase 38, N terminal domain"/>
    <property type="match status" value="1"/>
</dbReference>
<sequence length="1887" mass="211589">MIQFFAIFGKGGLVFWCFNEGSAFLKEAVNDFLRNVIVQERSIAAYSQDGKTIKYRLDNEFDIIIMVMYQTVIQLSYADRLLTEVHLRFRDMYKNVLENSDAILTGGPKIFGAFDKEFPIILESAKSSVITMEPTKPRTYQESDKSKKTVASMMEPPAGGAKDAKQQQKTGKKEAAKLEEAKAPASPKQQQQQRGGTAVEEDEEILRNRNAFLQRKKGNKNGGGKNKENVEQQISQNSKKGKQARKWDLTGTQREVKVLDYSAEPTGDVDMANGTENNAIFDQNKKFVGTLKGDLPGLDAEQQQQILEHDYSQSDNENDEEESGKYHQKGAAASGWFSAFKSLVGTKQLARGDIEPAMEKMKEILITKNVAAEPAGRICESVATKLEGKVTGTFSRVASTVSEAMREALVQLLTPKRRVDILRDILDVKAQNRPYVIVFCGVNGVGKSTNLAKITFWLNENGHRVLIAAGDTFRAGAVEQLRTHTNHLNALHPQGVQLFEQGYGKDPASITSSAVQLATERKVDVVLVDTAGRMQDNEPLMRALSKLIHVNKPDLVLFVGEALVGNEAVDQLVKFNQALADNSAVGEQARLIDGIVLTKFDTIDDKVGAAISMTYITGQPIVFVGTGQTYQDLRTLNANAVVNILLNRRGMALFSRSTAWAVALALGTFMLISLMLYLSVESNARRRTPLYAAETGESERQKLIRIRIDTLQNNVKENRKIMAELGKKLESIGAENGQVEVQKMAKLDKDGAEEEERNGGVLEPPQLQQRQQNQRHFDTFSAQICRAKDATTTRNASTDVQMLSLYDILPFDNADGGVWKQGWPITYDQHKIGEQKRLEVIVVPHSHTDPGWLKTFEAYFEEQTRHILDGMVKHLEDKPDLKFIYAEMSFFELWWSKQKAEVKERVAKFLKRGQLEIVTGGWVMTDEANAHFFATVMELFEGHEFLQNQLGYTPRHHWSIDPFGLSPTLSYVLNRANLTHMAIQRVHYAVKKHLARQRQLEFVWRQMFSFPAAGGADTQRRHSDDIVTHMFPFYSYDAPHSCGPDPKVCCQFDFRRLGHGPISCPWGVNPVPITDENVAERAQLLADQYRKKAQLYGHNTILVPLGDDFRFDQDSEWTNQYSNYKMLFEFMNAKKEWNINARFGTLGDYFDALERRLAEKLQDDVRHEGSLRHSVRRPEGEHILAQSNRNIVPAAASASLSLLPVLSGDFFTYADRDDHYWSGFFTSRPFYKHMDRTLQHLLRAADTFYTMARWHSAEKEDGAGKFDLNSLFDALVRARRALSLFQHHDGVTGTARTHVMTDYGEKMAQALEDSKRVLAHSVQRLLGISAPPSGQLRLRVDEAHFVDRLPQKFVLEANSALAITNPLGHSRREVICVHVDSVRRRIDADTGGEKGRKMDIAQQIGPVLFVDLQGRLAHFRDNMVRYRLTESEHSAHKMTIRQSRNAAFESLVFELDRVGPDAKTVSIQNAHLHASLDASSGLLKSIRQTPNAEIAVELSFVHYGARTHDPTRKDLGGDSRSGAYLFLPDGPAKPLAVEENTFLVVSGPIRQYVYVKGPVDVGIRHQIVLDADAQHLAILNLVNLATKSGTDRGNRLQNGHMANFELAMRLRVPSMRQDNFFTDLNGFQMIRRRRQPQLPLQAHFYPMPGAAFVEDTAIRLSLLGRQALGVASLEQGEMQVMLDRRLAQDDDRGLGQGVEDNLVTESLFHLLLEHFVPSPSPSPAGTIGFHSLAAHHSSLRLHYPPITLAGQLGQGNSTAEHRQFMSVLRRPFPCNIHPVALRTLGHPTMYFFNSSAATTQPRDEAALILHRFGLECRLGTRVAESSCPTGRADMADGFDVSNLFDGRRARTIRRGSLTLLYTNGTGIGQGEHVALEPMELATLRLAF</sequence>
<keyword evidence="13" id="KW-0675">Receptor</keyword>
<dbReference type="SUPFAM" id="SSF47364">
    <property type="entry name" value="Domain of the SRP/SRP receptor G-proteins"/>
    <property type="match status" value="1"/>
</dbReference>
<evidence type="ECO:0000256" key="14">
    <source>
        <dbReference type="ARBA" id="ARBA00023295"/>
    </source>
</evidence>
<dbReference type="PROSITE" id="PS00300">
    <property type="entry name" value="SRP54"/>
    <property type="match status" value="1"/>
</dbReference>
<dbReference type="GO" id="GO:0006491">
    <property type="term" value="P:N-glycan processing"/>
    <property type="evidence" value="ECO:0007669"/>
    <property type="project" value="TreeGrafter"/>
</dbReference>
<comment type="function">
    <text evidence="15">Catalyzes the first committed step in the biosynthesis of complex N-glycans. It controls conversion of high mannose to complex N-glycans; the final hydrolytic step in the N-glycan maturation pathway.</text>
</comment>
<dbReference type="Gene3D" id="1.20.120.140">
    <property type="entry name" value="Signal recognition particle SRP54, nucleotide-binding domain"/>
    <property type="match status" value="1"/>
</dbReference>
<evidence type="ECO:0000256" key="20">
    <source>
        <dbReference type="SAM" id="Phobius"/>
    </source>
</evidence>
<evidence type="ECO:0000256" key="2">
    <source>
        <dbReference type="ARBA" id="ARBA00004397"/>
    </source>
</evidence>
<dbReference type="FunFam" id="3.40.50.300:FF:000188">
    <property type="entry name" value="signal recognition particle receptor subunit alpha"/>
    <property type="match status" value="1"/>
</dbReference>
<comment type="cofactor">
    <cofactor evidence="1">
        <name>Zn(2+)</name>
        <dbReference type="ChEBI" id="CHEBI:29105"/>
    </cofactor>
</comment>
<dbReference type="InterPro" id="IPR027291">
    <property type="entry name" value="Glyco_hydro_38_N_sf"/>
</dbReference>
<dbReference type="SUPFAM" id="SSF88688">
    <property type="entry name" value="Families 57/38 glycoside transferase middle domain"/>
    <property type="match status" value="1"/>
</dbReference>
<feature type="transmembrane region" description="Helical" evidence="20">
    <location>
        <begin position="658"/>
        <end position="680"/>
    </location>
</feature>
<evidence type="ECO:0000256" key="6">
    <source>
        <dbReference type="ARBA" id="ARBA00022741"/>
    </source>
</evidence>
<evidence type="ECO:0000313" key="23">
    <source>
        <dbReference type="WBParaSite" id="Gr19_v10_g6628.t1"/>
    </source>
</evidence>
<evidence type="ECO:0000256" key="11">
    <source>
        <dbReference type="ARBA" id="ARBA00023136"/>
    </source>
</evidence>
<dbReference type="GO" id="GO:0005525">
    <property type="term" value="F:GTP binding"/>
    <property type="evidence" value="ECO:0007669"/>
    <property type="project" value="UniProtKB-KW"/>
</dbReference>
<evidence type="ECO:0000256" key="10">
    <source>
        <dbReference type="ARBA" id="ARBA00023134"/>
    </source>
</evidence>
<dbReference type="EC" id="3.2.1.114" evidence="16"/>
<evidence type="ECO:0000256" key="13">
    <source>
        <dbReference type="ARBA" id="ARBA00023170"/>
    </source>
</evidence>
<evidence type="ECO:0000256" key="1">
    <source>
        <dbReference type="ARBA" id="ARBA00001947"/>
    </source>
</evidence>
<keyword evidence="7" id="KW-0378">Hydrolase</keyword>
<evidence type="ECO:0000256" key="4">
    <source>
        <dbReference type="ARBA" id="ARBA00009792"/>
    </source>
</evidence>
<dbReference type="SUPFAM" id="SSF74650">
    <property type="entry name" value="Galactose mutarotase-like"/>
    <property type="match status" value="1"/>
</dbReference>
<evidence type="ECO:0000256" key="15">
    <source>
        <dbReference type="ARBA" id="ARBA00059516"/>
    </source>
</evidence>
<dbReference type="Gene3D" id="3.30.450.60">
    <property type="match status" value="1"/>
</dbReference>
<dbReference type="InterPro" id="IPR028995">
    <property type="entry name" value="Glyco_hydro_57/38_cen_sf"/>
</dbReference>
<feature type="compositionally biased region" description="Basic and acidic residues" evidence="19">
    <location>
        <begin position="162"/>
        <end position="182"/>
    </location>
</feature>
<dbReference type="InterPro" id="IPR027417">
    <property type="entry name" value="P-loop_NTPase"/>
</dbReference>
<dbReference type="InterPro" id="IPR013822">
    <property type="entry name" value="Signal_recog_particl_SRP54_hlx"/>
</dbReference>
<dbReference type="GO" id="GO:0006614">
    <property type="term" value="P:SRP-dependent cotranslational protein targeting to membrane"/>
    <property type="evidence" value="ECO:0007669"/>
    <property type="project" value="InterPro"/>
</dbReference>
<comment type="catalytic activity">
    <reaction evidence="18">
        <text>N(4)-{beta-D-GlcNAc-(1-&gt;2)-alpha-D-Man-(1-&gt;3)-[alpha-D-Man-(1-&gt;3)-[alpha-D-Man-(1-&gt;6)]-alpha-D-Man-(1-&gt;6)]-beta-D-Man-(1-&gt;4)-beta-D-GlcNAc-(1-&gt;4)-beta-D-GlcNAc}-L-asparaginyl-[protein] + 2 H2O = 2 alpha-D-mannopyranose + an N(4)-{beta-D-GlcNAc-(1-&gt;2)-alpha-D-Man-(1-&gt;3)-[alpha-D-Man-(1-&gt;6)]-beta-D-Man-(1-&gt;4)-beta-D-GlcNAc-(1-&gt;4)-beta-D-GlcNAc}-L-asparaginyl-[protein]</text>
        <dbReference type="Rhea" id="RHEA:56052"/>
        <dbReference type="Rhea" id="RHEA-COMP:14368"/>
        <dbReference type="Rhea" id="RHEA-COMP:14369"/>
        <dbReference type="ChEBI" id="CHEBI:15377"/>
        <dbReference type="ChEBI" id="CHEBI:28729"/>
        <dbReference type="ChEBI" id="CHEBI:60615"/>
        <dbReference type="ChEBI" id="CHEBI:60625"/>
        <dbReference type="EC" id="3.2.1.114"/>
    </reaction>
</comment>
<dbReference type="GO" id="GO:0046872">
    <property type="term" value="F:metal ion binding"/>
    <property type="evidence" value="ECO:0007669"/>
    <property type="project" value="UniProtKB-KW"/>
</dbReference>